<feature type="transmembrane region" description="Helical" evidence="8">
    <location>
        <begin position="74"/>
        <end position="101"/>
    </location>
</feature>
<evidence type="ECO:0008006" key="11">
    <source>
        <dbReference type="Google" id="ProtNLM"/>
    </source>
</evidence>
<reference evidence="9 10" key="1">
    <citation type="submission" date="2020-08" db="EMBL/GenBank/DDBJ databases">
        <title>Genomic Encyclopedia of Type Strains, Phase IV (KMG-IV): sequencing the most valuable type-strain genomes for metagenomic binning, comparative biology and taxonomic classification.</title>
        <authorList>
            <person name="Goeker M."/>
        </authorList>
    </citation>
    <scope>NUCLEOTIDE SEQUENCE [LARGE SCALE GENOMIC DNA]</scope>
    <source>
        <strain evidence="9 10">DSM 24163</strain>
    </source>
</reference>
<dbReference type="GO" id="GO:0016763">
    <property type="term" value="F:pentosyltransferase activity"/>
    <property type="evidence" value="ECO:0007669"/>
    <property type="project" value="TreeGrafter"/>
</dbReference>
<organism evidence="9 10">
    <name type="scientific">Chiayiivirga flava</name>
    <dbReference type="NCBI Taxonomy" id="659595"/>
    <lineage>
        <taxon>Bacteria</taxon>
        <taxon>Pseudomonadati</taxon>
        <taxon>Pseudomonadota</taxon>
        <taxon>Gammaproteobacteria</taxon>
        <taxon>Lysobacterales</taxon>
        <taxon>Lysobacteraceae</taxon>
        <taxon>Chiayiivirga</taxon>
    </lineage>
</organism>
<keyword evidence="7 8" id="KW-0472">Membrane</keyword>
<evidence type="ECO:0000256" key="7">
    <source>
        <dbReference type="ARBA" id="ARBA00023136"/>
    </source>
</evidence>
<dbReference type="Proteomes" id="UP000521199">
    <property type="component" value="Unassembled WGS sequence"/>
</dbReference>
<dbReference type="RefSeq" id="WP_183960367.1">
    <property type="nucleotide sequence ID" value="NZ_JACHHP010000002.1"/>
</dbReference>
<evidence type="ECO:0000256" key="1">
    <source>
        <dbReference type="ARBA" id="ARBA00004651"/>
    </source>
</evidence>
<feature type="transmembrane region" description="Helical" evidence="8">
    <location>
        <begin position="333"/>
        <end position="354"/>
    </location>
</feature>
<dbReference type="EMBL" id="JACHHP010000002">
    <property type="protein sequence ID" value="MBB5207849.1"/>
    <property type="molecule type" value="Genomic_DNA"/>
</dbReference>
<name>A0A7W8G036_9GAMM</name>
<gene>
    <name evidence="9" type="ORF">HNQ52_001378</name>
</gene>
<dbReference type="AlphaFoldDB" id="A0A7W8G036"/>
<feature type="transmembrane region" description="Helical" evidence="8">
    <location>
        <begin position="113"/>
        <end position="131"/>
    </location>
</feature>
<keyword evidence="10" id="KW-1185">Reference proteome</keyword>
<evidence type="ECO:0000313" key="10">
    <source>
        <dbReference type="Proteomes" id="UP000521199"/>
    </source>
</evidence>
<dbReference type="PANTHER" id="PTHR33908">
    <property type="entry name" value="MANNOSYLTRANSFERASE YKCB-RELATED"/>
    <property type="match status" value="1"/>
</dbReference>
<feature type="transmembrane region" description="Helical" evidence="8">
    <location>
        <begin position="309"/>
        <end position="327"/>
    </location>
</feature>
<comment type="caution">
    <text evidence="9">The sequence shown here is derived from an EMBL/GenBank/DDBJ whole genome shotgun (WGS) entry which is preliminary data.</text>
</comment>
<evidence type="ECO:0000256" key="2">
    <source>
        <dbReference type="ARBA" id="ARBA00022475"/>
    </source>
</evidence>
<sequence>MTGRAPRLFASERGGAGLAAVWLLWALHAALYPFATLIVDSGRDLANGLAIASGAGLPDYGPALFGVWHLGPAWYALLALPLWLFGSVGATALFVGVLAALKIPLAYALGHRLGDRTLGLFCALFAALPGWQILGALVLSHTALVETLLYATFLCCVCAVQRRQPAFAALAALLLALALHAHPTALLGAPAVAWALWRGAPRQRAAWLGIAALAFVLPFVPMLLAEARSGWPQLGGTGRYLGDSDLLARAVRLPQVLWGSGWNASVFVRDFLLQRVPGTGWAWQVGSAIGWLGALAGVAVALRDRDLRPAAALLAWIGGVLFVCVLRDTTPAWMTYAVAPLQTLAWALGWHALLRPPRRRARLVHALAVPVCMVALLLLADRVAVWRSGLQAVPGASVADVAEAPTREPPSRFWLSAVGHDAVARRLCAEPASVALHGDLAAAFDFGQGVAARLHCSDGLLPRLGGVAGAQHLAGVPSAVATALHIDGEPLAGFVLRAPARVLFPPEGRIAVADTVYRATAMAALAKQGERSESLRADCAPGEMLVVTNRLPELNPVHIRARDAAGERDPVLTQLASRYYACDGAPIELLLRALDAPSLDVFVLPLNADAAR</sequence>
<feature type="transmembrane region" description="Helical" evidence="8">
    <location>
        <begin position="167"/>
        <end position="193"/>
    </location>
</feature>
<keyword evidence="5 8" id="KW-0812">Transmembrane</keyword>
<protein>
    <recommendedName>
        <fullName evidence="11">Glycosyltransferase RgtA/B/C/D-like domain-containing protein</fullName>
    </recommendedName>
</protein>
<keyword evidence="6 8" id="KW-1133">Transmembrane helix</keyword>
<keyword evidence="4" id="KW-0808">Transferase</keyword>
<accession>A0A7W8G036</accession>
<dbReference type="InterPro" id="IPR050297">
    <property type="entry name" value="LipidA_mod_glycosyltrf_83"/>
</dbReference>
<feature type="transmembrane region" description="Helical" evidence="8">
    <location>
        <begin position="361"/>
        <end position="380"/>
    </location>
</feature>
<feature type="transmembrane region" description="Helical" evidence="8">
    <location>
        <begin position="280"/>
        <end position="302"/>
    </location>
</feature>
<feature type="transmembrane region" description="Helical" evidence="8">
    <location>
        <begin position="205"/>
        <end position="225"/>
    </location>
</feature>
<evidence type="ECO:0000256" key="6">
    <source>
        <dbReference type="ARBA" id="ARBA00022989"/>
    </source>
</evidence>
<keyword evidence="3" id="KW-0328">Glycosyltransferase</keyword>
<comment type="subcellular location">
    <subcellularLocation>
        <location evidence="1">Cell membrane</location>
        <topology evidence="1">Multi-pass membrane protein</topology>
    </subcellularLocation>
</comment>
<evidence type="ECO:0000256" key="3">
    <source>
        <dbReference type="ARBA" id="ARBA00022676"/>
    </source>
</evidence>
<evidence type="ECO:0000313" key="9">
    <source>
        <dbReference type="EMBL" id="MBB5207849.1"/>
    </source>
</evidence>
<proteinExistence type="predicted"/>
<evidence type="ECO:0000256" key="4">
    <source>
        <dbReference type="ARBA" id="ARBA00022679"/>
    </source>
</evidence>
<dbReference type="PANTHER" id="PTHR33908:SF11">
    <property type="entry name" value="MEMBRANE PROTEIN"/>
    <property type="match status" value="1"/>
</dbReference>
<dbReference type="GO" id="GO:0009103">
    <property type="term" value="P:lipopolysaccharide biosynthetic process"/>
    <property type="evidence" value="ECO:0007669"/>
    <property type="project" value="UniProtKB-ARBA"/>
</dbReference>
<dbReference type="GO" id="GO:0005886">
    <property type="term" value="C:plasma membrane"/>
    <property type="evidence" value="ECO:0007669"/>
    <property type="project" value="UniProtKB-SubCell"/>
</dbReference>
<keyword evidence="2" id="KW-1003">Cell membrane</keyword>
<evidence type="ECO:0000256" key="5">
    <source>
        <dbReference type="ARBA" id="ARBA00022692"/>
    </source>
</evidence>
<evidence type="ECO:0000256" key="8">
    <source>
        <dbReference type="SAM" id="Phobius"/>
    </source>
</evidence>